<proteinExistence type="predicted"/>
<keyword evidence="2" id="KW-0808">Transferase</keyword>
<dbReference type="InterPro" id="IPR050508">
    <property type="entry name" value="Methyltransf_Superfamily"/>
</dbReference>
<accession>A0AA44UNF7</accession>
<comment type="caution">
    <text evidence="2">The sequence shown here is derived from an EMBL/GenBank/DDBJ whole genome shotgun (WGS) entry which is preliminary data.</text>
</comment>
<dbReference type="Proteomes" id="UP000232453">
    <property type="component" value="Unassembled WGS sequence"/>
</dbReference>
<dbReference type="InterPro" id="IPR029063">
    <property type="entry name" value="SAM-dependent_MTases_sf"/>
</dbReference>
<protein>
    <submittedName>
        <fullName evidence="2">Methyltransferase family protein</fullName>
    </submittedName>
</protein>
<dbReference type="Pfam" id="PF13649">
    <property type="entry name" value="Methyltransf_25"/>
    <property type="match status" value="1"/>
</dbReference>
<dbReference type="GO" id="GO:0008168">
    <property type="term" value="F:methyltransferase activity"/>
    <property type="evidence" value="ECO:0007669"/>
    <property type="project" value="UniProtKB-KW"/>
</dbReference>
<evidence type="ECO:0000313" key="3">
    <source>
        <dbReference type="Proteomes" id="UP000232453"/>
    </source>
</evidence>
<dbReference type="Gene3D" id="3.40.50.150">
    <property type="entry name" value="Vaccinia Virus protein VP39"/>
    <property type="match status" value="1"/>
</dbReference>
<dbReference type="CDD" id="cd02440">
    <property type="entry name" value="AdoMet_MTases"/>
    <property type="match status" value="1"/>
</dbReference>
<reference evidence="2 3" key="1">
    <citation type="submission" date="2017-11" db="EMBL/GenBank/DDBJ databases">
        <title>Sequencing the genomes of 1000 actinobacteria strains.</title>
        <authorList>
            <person name="Klenk H.-P."/>
        </authorList>
    </citation>
    <scope>NUCLEOTIDE SEQUENCE [LARGE SCALE GENOMIC DNA]</scope>
    <source>
        <strain evidence="2 3">DSM 44104</strain>
    </source>
</reference>
<keyword evidence="2" id="KW-0489">Methyltransferase</keyword>
<dbReference type="PANTHER" id="PTHR42912:SF93">
    <property type="entry name" value="N6-ADENOSINE-METHYLTRANSFERASE TMT1A"/>
    <property type="match status" value="1"/>
</dbReference>
<dbReference type="AlphaFoldDB" id="A0AA44UNF7"/>
<evidence type="ECO:0000313" key="2">
    <source>
        <dbReference type="EMBL" id="PKB30642.1"/>
    </source>
</evidence>
<dbReference type="RefSeq" id="WP_392567367.1">
    <property type="nucleotide sequence ID" value="NZ_JBICSI010000003.1"/>
</dbReference>
<sequence length="218" mass="23166">MDPMPTASDPETFWDELYRRRGGGEVRANPLLAEVAGPLTPGTALDLGCGAGGDTIWLARRGWDVTAVDISAAAVDGLARRGRADGLAPRIRAERHDLATTFPDGTFDLVSAQYLHTPFTLDRDAVLRTAARALRPGGLLLVVDHGSVAPWSWNQDPDARHPTAAEIAAGLGLDPDGWAVERADEPRRLATGPDGRTATVVDTVLVLRRAGAVATHRS</sequence>
<dbReference type="EMBL" id="PHUJ01000003">
    <property type="protein sequence ID" value="PKB30642.1"/>
    <property type="molecule type" value="Genomic_DNA"/>
</dbReference>
<feature type="domain" description="Methyltransferase" evidence="1">
    <location>
        <begin position="45"/>
        <end position="138"/>
    </location>
</feature>
<gene>
    <name evidence="2" type="ORF">ATL51_2315</name>
</gene>
<name>A0AA44UNF7_PSEA5</name>
<dbReference type="SUPFAM" id="SSF53335">
    <property type="entry name" value="S-adenosyl-L-methionine-dependent methyltransferases"/>
    <property type="match status" value="1"/>
</dbReference>
<dbReference type="InterPro" id="IPR041698">
    <property type="entry name" value="Methyltransf_25"/>
</dbReference>
<evidence type="ECO:0000259" key="1">
    <source>
        <dbReference type="Pfam" id="PF13649"/>
    </source>
</evidence>
<dbReference type="PANTHER" id="PTHR42912">
    <property type="entry name" value="METHYLTRANSFERASE"/>
    <property type="match status" value="1"/>
</dbReference>
<organism evidence="2 3">
    <name type="scientific">Pseudonocardia alni</name>
    <name type="common">Amycolata alni</name>
    <dbReference type="NCBI Taxonomy" id="33907"/>
    <lineage>
        <taxon>Bacteria</taxon>
        <taxon>Bacillati</taxon>
        <taxon>Actinomycetota</taxon>
        <taxon>Actinomycetes</taxon>
        <taxon>Pseudonocardiales</taxon>
        <taxon>Pseudonocardiaceae</taxon>
        <taxon>Pseudonocardia</taxon>
    </lineage>
</organism>
<dbReference type="GO" id="GO:0032259">
    <property type="term" value="P:methylation"/>
    <property type="evidence" value="ECO:0007669"/>
    <property type="project" value="UniProtKB-KW"/>
</dbReference>